<evidence type="ECO:0000313" key="4">
    <source>
        <dbReference type="Proteomes" id="UP000245412"/>
    </source>
</evidence>
<dbReference type="SUPFAM" id="SSF88946">
    <property type="entry name" value="Sigma2 domain of RNA polymerase sigma factors"/>
    <property type="match status" value="1"/>
</dbReference>
<dbReference type="PANTHER" id="PTHR30603">
    <property type="entry name" value="RNA POLYMERASE SIGMA FACTOR RPO"/>
    <property type="match status" value="1"/>
</dbReference>
<dbReference type="GO" id="GO:0006352">
    <property type="term" value="P:DNA-templated transcription initiation"/>
    <property type="evidence" value="ECO:0007669"/>
    <property type="project" value="InterPro"/>
</dbReference>
<dbReference type="Gene3D" id="1.20.120.1810">
    <property type="match status" value="1"/>
</dbReference>
<feature type="domain" description="RNA polymerase sigma factor 70 region 1.1" evidence="2">
    <location>
        <begin position="14"/>
        <end position="80"/>
    </location>
</feature>
<dbReference type="RefSeq" id="WP_109747934.1">
    <property type="nucleotide sequence ID" value="NZ_CABJAT010000008.1"/>
</dbReference>
<keyword evidence="4" id="KW-1185">Reference proteome</keyword>
<evidence type="ECO:0000256" key="1">
    <source>
        <dbReference type="SAM" id="MobiDB-lite"/>
    </source>
</evidence>
<dbReference type="InterPro" id="IPR050239">
    <property type="entry name" value="Sigma-70_RNA_pol_init_factors"/>
</dbReference>
<dbReference type="PANTHER" id="PTHR30603:SF47">
    <property type="entry name" value="RNA POLYMERASE SIGMA FACTOR SIGD, CHLOROPLASTIC"/>
    <property type="match status" value="1"/>
</dbReference>
<evidence type="ECO:0000259" key="2">
    <source>
        <dbReference type="Pfam" id="PF03979"/>
    </source>
</evidence>
<gene>
    <name evidence="3" type="ORF">C7383_11435</name>
</gene>
<reference evidence="3 4" key="1">
    <citation type="submission" date="2018-05" db="EMBL/GenBank/DDBJ databases">
        <authorList>
            <person name="Goeker M."/>
            <person name="Huntemann M."/>
            <person name="Clum A."/>
            <person name="Pillay M."/>
            <person name="Palaniappan K."/>
            <person name="Varghese N."/>
            <person name="Mikhailova N."/>
            <person name="Stamatis D."/>
            <person name="Reddy T."/>
            <person name="Daum C."/>
            <person name="Shapiro N."/>
            <person name="Ivanova N."/>
            <person name="Kyrpides N."/>
            <person name="Woyke T."/>
        </authorList>
    </citation>
    <scope>NUCLEOTIDE SEQUENCE [LARGE SCALE GENOMIC DNA]</scope>
    <source>
        <strain evidence="3 4">DSM 26524</strain>
    </source>
</reference>
<dbReference type="InterPro" id="IPR013325">
    <property type="entry name" value="RNA_pol_sigma_r2"/>
</dbReference>
<name>A0AB73SZU7_9FIRM</name>
<keyword evidence="3" id="KW-0804">Transcription</keyword>
<dbReference type="InterPro" id="IPR007127">
    <property type="entry name" value="RNA_pol_sigma_70_r1_1"/>
</dbReference>
<dbReference type="GO" id="GO:0003700">
    <property type="term" value="F:DNA-binding transcription factor activity"/>
    <property type="evidence" value="ECO:0007669"/>
    <property type="project" value="InterPro"/>
</dbReference>
<dbReference type="AlphaFoldDB" id="A0AB73SZU7"/>
<dbReference type="Pfam" id="PF03979">
    <property type="entry name" value="Sigma70_r1_1"/>
    <property type="match status" value="1"/>
</dbReference>
<protein>
    <submittedName>
        <fullName evidence="3">DNA-directed RNA polymerase sigma subunit (Sigma70/sigma32)</fullName>
    </submittedName>
</protein>
<organism evidence="3 4">
    <name type="scientific">Murimonas intestini</name>
    <dbReference type="NCBI Taxonomy" id="1337051"/>
    <lineage>
        <taxon>Bacteria</taxon>
        <taxon>Bacillati</taxon>
        <taxon>Bacillota</taxon>
        <taxon>Clostridia</taxon>
        <taxon>Lachnospirales</taxon>
        <taxon>Lachnospiraceae</taxon>
        <taxon>Murimonas</taxon>
    </lineage>
</organism>
<dbReference type="GO" id="GO:0000428">
    <property type="term" value="C:DNA-directed RNA polymerase complex"/>
    <property type="evidence" value="ECO:0007669"/>
    <property type="project" value="UniProtKB-KW"/>
</dbReference>
<accession>A0AB73SZU7</accession>
<feature type="region of interest" description="Disordered" evidence="1">
    <location>
        <begin position="272"/>
        <end position="296"/>
    </location>
</feature>
<comment type="caution">
    <text evidence="3">The sequence shown here is derived from an EMBL/GenBank/DDBJ whole genome shotgun (WGS) entry which is preliminary data.</text>
</comment>
<proteinExistence type="predicted"/>
<dbReference type="GO" id="GO:0003677">
    <property type="term" value="F:DNA binding"/>
    <property type="evidence" value="ECO:0007669"/>
    <property type="project" value="InterPro"/>
</dbReference>
<dbReference type="Proteomes" id="UP000245412">
    <property type="component" value="Unassembled WGS sequence"/>
</dbReference>
<evidence type="ECO:0000313" key="3">
    <source>
        <dbReference type="EMBL" id="PWJ73068.1"/>
    </source>
</evidence>
<sequence length="296" mass="33438">MQEKIIFREMLSEIKELADEKQGRLTVEEIKDFFKNAHLDDNQMELIYQYLLGQKIRVDGYTMPGSAAAEDEAERVQKEEGKPELDEAVDPETEDVLEDDYVRMYLEDIKSVKPADGDEEEKLYGEAAAGDTLAKGRLIELNLQTVYDISKEYRHGVLPQSDLIQEGNIALMLALDGLETLGSLSEYREYVRRSVADAMESALEEQANARDMDEEIAQRVNFLSEAIENLTLDLEHKVSIEELSVYLEMPIEEIEDILRMAGDEIEIEDSADAHHHEHEGDCCGHAHGDSGALGTE</sequence>
<keyword evidence="3" id="KW-0240">DNA-directed RNA polymerase</keyword>
<dbReference type="EMBL" id="QGGY01000014">
    <property type="protein sequence ID" value="PWJ73068.1"/>
    <property type="molecule type" value="Genomic_DNA"/>
</dbReference>
<feature type="compositionally biased region" description="Basic and acidic residues" evidence="1">
    <location>
        <begin position="272"/>
        <end position="288"/>
    </location>
</feature>